<evidence type="ECO:0000256" key="7">
    <source>
        <dbReference type="ARBA" id="ARBA00022989"/>
    </source>
</evidence>
<protein>
    <submittedName>
        <fullName evidence="14">Solute carrier family 25 member 40</fullName>
    </submittedName>
</protein>
<dbReference type="OMA" id="CSSECFQ"/>
<evidence type="ECO:0000256" key="8">
    <source>
        <dbReference type="ARBA" id="ARBA00023128"/>
    </source>
</evidence>
<keyword evidence="6" id="KW-0999">Mitochondrion inner membrane</keyword>
<feature type="transmembrane region" description="Helical" evidence="13">
    <location>
        <begin position="12"/>
        <end position="32"/>
    </location>
</feature>
<dbReference type="InterPro" id="IPR045315">
    <property type="entry name" value="Mtm1-like"/>
</dbReference>
<evidence type="ECO:0000256" key="6">
    <source>
        <dbReference type="ARBA" id="ARBA00022792"/>
    </source>
</evidence>
<dbReference type="InterPro" id="IPR023395">
    <property type="entry name" value="MCP_dom_sf"/>
</dbReference>
<keyword evidence="9 11" id="KW-0472">Membrane</keyword>
<evidence type="ECO:0000256" key="4">
    <source>
        <dbReference type="ARBA" id="ARBA00022692"/>
    </source>
</evidence>
<reference evidence="14" key="2">
    <citation type="submission" date="2025-09" db="UniProtKB">
        <authorList>
            <consortium name="Ensembl"/>
        </authorList>
    </citation>
    <scope>IDENTIFICATION</scope>
</reference>
<dbReference type="Ensembl" id="ENSEBUT00000011566.1">
    <property type="protein sequence ID" value="ENSEBUP00000011007.1"/>
    <property type="gene ID" value="ENSEBUG00000007070.1"/>
</dbReference>
<dbReference type="PROSITE" id="PS50920">
    <property type="entry name" value="SOLCAR"/>
    <property type="match status" value="3"/>
</dbReference>
<comment type="subcellular location">
    <subcellularLocation>
        <location evidence="1">Mitochondrion inner membrane</location>
        <topology evidence="1">Multi-pass membrane protein</topology>
    </subcellularLocation>
</comment>
<dbReference type="Pfam" id="PF00153">
    <property type="entry name" value="Mito_carr"/>
    <property type="match status" value="3"/>
</dbReference>
<feature type="repeat" description="Solcar" evidence="11">
    <location>
        <begin position="109"/>
        <end position="193"/>
    </location>
</feature>
<feature type="repeat" description="Solcar" evidence="11">
    <location>
        <begin position="203"/>
        <end position="296"/>
    </location>
</feature>
<dbReference type="GO" id="GO:1990542">
    <property type="term" value="P:mitochondrial transmembrane transport"/>
    <property type="evidence" value="ECO:0007669"/>
    <property type="project" value="InterPro"/>
</dbReference>
<proteinExistence type="inferred from homology"/>
<evidence type="ECO:0000256" key="12">
    <source>
        <dbReference type="RuleBase" id="RU000488"/>
    </source>
</evidence>
<dbReference type="GeneTree" id="ENSGT00940000160249"/>
<comment type="catalytic activity">
    <reaction evidence="10">
        <text>glutathione(in) = glutathione(out)</text>
        <dbReference type="Rhea" id="RHEA:74819"/>
        <dbReference type="ChEBI" id="CHEBI:57925"/>
    </reaction>
</comment>
<accession>A0A8C4Q712</accession>
<dbReference type="InterPro" id="IPR018108">
    <property type="entry name" value="MCP_transmembrane"/>
</dbReference>
<dbReference type="InterPro" id="IPR002067">
    <property type="entry name" value="MCP"/>
</dbReference>
<dbReference type="SUPFAM" id="SSF103506">
    <property type="entry name" value="Mitochondrial carrier"/>
    <property type="match status" value="1"/>
</dbReference>
<dbReference type="Proteomes" id="UP000694388">
    <property type="component" value="Unplaced"/>
</dbReference>
<dbReference type="Gene3D" id="1.50.40.10">
    <property type="entry name" value="Mitochondrial carrier domain"/>
    <property type="match status" value="1"/>
</dbReference>
<dbReference type="PRINTS" id="PR00926">
    <property type="entry name" value="MITOCARRIER"/>
</dbReference>
<keyword evidence="15" id="KW-1185">Reference proteome</keyword>
<keyword evidence="4 11" id="KW-0812">Transmembrane</keyword>
<evidence type="ECO:0000256" key="9">
    <source>
        <dbReference type="ARBA" id="ARBA00023136"/>
    </source>
</evidence>
<organism evidence="14 15">
    <name type="scientific">Eptatretus burgeri</name>
    <name type="common">Inshore hagfish</name>
    <dbReference type="NCBI Taxonomy" id="7764"/>
    <lineage>
        <taxon>Eukaryota</taxon>
        <taxon>Metazoa</taxon>
        <taxon>Chordata</taxon>
        <taxon>Craniata</taxon>
        <taxon>Vertebrata</taxon>
        <taxon>Cyclostomata</taxon>
        <taxon>Myxini</taxon>
        <taxon>Myxiniformes</taxon>
        <taxon>Myxinidae</taxon>
        <taxon>Eptatretinae</taxon>
        <taxon>Eptatretus</taxon>
    </lineage>
</organism>
<evidence type="ECO:0000256" key="13">
    <source>
        <dbReference type="SAM" id="Phobius"/>
    </source>
</evidence>
<comment type="similarity">
    <text evidence="2 12">Belongs to the mitochondrial carrier (TC 2.A.29) family.</text>
</comment>
<keyword evidence="7 13" id="KW-1133">Transmembrane helix</keyword>
<keyword evidence="3 12" id="KW-0813">Transport</keyword>
<sequence length="313" mass="35199">MFITFIYQFSKKYIYIYIYFAGNCFVYCNGLMDHLCVCLNGNGKAWYKRSPANLTGTLDAFIKIVQYEGAKSLWSGLPPTLIMAVPTTVIYFTAYEHLKDGLMWQLNSRHPSICMLAGAMARVGAVTVISPLELIRTKMQSQQLTYKQLGACVRQAVAQGGWRSLWQGWAPTMFRDVPFSGIYWMNLELIKRWIVKTYGVREQALFVNFTAGAISGMLAATLTLPFDVVKTQRQIALGKVVIGAAAPNHESTWSVMRDIYRRAGTSGLFAGFLPRVVKVAPACAIMIGCYEFAKDFFRQLNHQKMLALPRMDG</sequence>
<evidence type="ECO:0000313" key="14">
    <source>
        <dbReference type="Ensembl" id="ENSEBUP00000011007.1"/>
    </source>
</evidence>
<reference evidence="14" key="1">
    <citation type="submission" date="2025-08" db="UniProtKB">
        <authorList>
            <consortium name="Ensembl"/>
        </authorList>
    </citation>
    <scope>IDENTIFICATION</scope>
</reference>
<name>A0A8C4Q712_EPTBU</name>
<evidence type="ECO:0000313" key="15">
    <source>
        <dbReference type="Proteomes" id="UP000694388"/>
    </source>
</evidence>
<evidence type="ECO:0000256" key="10">
    <source>
        <dbReference type="ARBA" id="ARBA00036017"/>
    </source>
</evidence>
<keyword evidence="5" id="KW-0677">Repeat</keyword>
<evidence type="ECO:0000256" key="11">
    <source>
        <dbReference type="PROSITE-ProRule" id="PRU00282"/>
    </source>
</evidence>
<evidence type="ECO:0000256" key="2">
    <source>
        <dbReference type="ARBA" id="ARBA00006375"/>
    </source>
</evidence>
<evidence type="ECO:0000256" key="3">
    <source>
        <dbReference type="ARBA" id="ARBA00022448"/>
    </source>
</evidence>
<evidence type="ECO:0000256" key="1">
    <source>
        <dbReference type="ARBA" id="ARBA00004448"/>
    </source>
</evidence>
<dbReference type="AlphaFoldDB" id="A0A8C4Q712"/>
<feature type="repeat" description="Solcar" evidence="11">
    <location>
        <begin position="9"/>
        <end position="101"/>
    </location>
</feature>
<dbReference type="PANTHER" id="PTHR45760">
    <property type="entry name" value="FI19922P1-RELATED"/>
    <property type="match status" value="1"/>
</dbReference>
<evidence type="ECO:0000256" key="5">
    <source>
        <dbReference type="ARBA" id="ARBA00022737"/>
    </source>
</evidence>
<dbReference type="PANTHER" id="PTHR45760:SF2">
    <property type="entry name" value="FI19922P1-RELATED"/>
    <property type="match status" value="1"/>
</dbReference>
<dbReference type="GO" id="GO:0005743">
    <property type="term" value="C:mitochondrial inner membrane"/>
    <property type="evidence" value="ECO:0007669"/>
    <property type="project" value="UniProtKB-SubCell"/>
</dbReference>
<keyword evidence="8" id="KW-0496">Mitochondrion</keyword>